<accession>A0A814JPP8</accession>
<dbReference type="AlphaFoldDB" id="A0A814JPP8"/>
<dbReference type="PANTHER" id="PTHR21301:SF12">
    <property type="match status" value="1"/>
</dbReference>
<keyword evidence="2" id="KW-1185">Reference proteome</keyword>
<dbReference type="EMBL" id="CAJNOC010004959">
    <property type="protein sequence ID" value="CAF1038656.1"/>
    <property type="molecule type" value="Genomic_DNA"/>
</dbReference>
<sequence>MDKNNENIPIQKETLKFRDLLYNNIFLNKDVNFSPNLTNEQIQDLLFFIRFKPFNVLENDKNLGFSLVSHDRYKELCFKHLNDSNSYLKIENNPLNKSIDDINKCLHNLLINNLISHKIFDCLVILNKVKLGKFRVLPKLHKDKFSTRPIINCKNHITEKLCILVDLVIKPIVQNILHILKDSQQLLQQLENKYINKKPFIYSGDFESLYTNMEPDHVCQIVCEYLKDKLDQTHLSIQGFFLILN</sequence>
<reference evidence="1" key="1">
    <citation type="submission" date="2021-02" db="EMBL/GenBank/DDBJ databases">
        <authorList>
            <person name="Nowell W R."/>
        </authorList>
    </citation>
    <scope>NUCLEOTIDE SEQUENCE</scope>
    <source>
        <strain evidence="1">Ploen Becks lab</strain>
    </source>
</reference>
<dbReference type="OrthoDB" id="9909228at2759"/>
<evidence type="ECO:0000313" key="2">
    <source>
        <dbReference type="Proteomes" id="UP000663879"/>
    </source>
</evidence>
<evidence type="ECO:0000313" key="1">
    <source>
        <dbReference type="EMBL" id="CAF1038656.1"/>
    </source>
</evidence>
<gene>
    <name evidence="1" type="ORF">OXX778_LOCUS18236</name>
</gene>
<comment type="caution">
    <text evidence="1">The sequence shown here is derived from an EMBL/GenBank/DDBJ whole genome shotgun (WGS) entry which is preliminary data.</text>
</comment>
<name>A0A814JPP8_9BILA</name>
<dbReference type="Proteomes" id="UP000663879">
    <property type="component" value="Unassembled WGS sequence"/>
</dbReference>
<dbReference type="PANTHER" id="PTHR21301">
    <property type="entry name" value="REVERSE TRANSCRIPTASE"/>
    <property type="match status" value="1"/>
</dbReference>
<organism evidence="1 2">
    <name type="scientific">Brachionus calyciflorus</name>
    <dbReference type="NCBI Taxonomy" id="104777"/>
    <lineage>
        <taxon>Eukaryota</taxon>
        <taxon>Metazoa</taxon>
        <taxon>Spiralia</taxon>
        <taxon>Gnathifera</taxon>
        <taxon>Rotifera</taxon>
        <taxon>Eurotatoria</taxon>
        <taxon>Monogononta</taxon>
        <taxon>Pseudotrocha</taxon>
        <taxon>Ploima</taxon>
        <taxon>Brachionidae</taxon>
        <taxon>Brachionus</taxon>
    </lineage>
</organism>
<evidence type="ECO:0008006" key="3">
    <source>
        <dbReference type="Google" id="ProtNLM"/>
    </source>
</evidence>
<protein>
    <recommendedName>
        <fullName evidence="3">Reverse transcriptase domain-containing protein</fullName>
    </recommendedName>
</protein>
<proteinExistence type="predicted"/>